<evidence type="ECO:0000256" key="3">
    <source>
        <dbReference type="ARBA" id="ARBA00022475"/>
    </source>
</evidence>
<gene>
    <name evidence="9" type="ORF">SAMN04488035_1377</name>
</gene>
<comment type="subcellular location">
    <subcellularLocation>
        <location evidence="1">Cell membrane</location>
        <topology evidence="1">Multi-pass membrane protein</topology>
    </subcellularLocation>
</comment>
<accession>A0A1I2FK18</accession>
<sequence length="219" mass="22426">MDAWLLALAASPLVYLGMFAFAFIDGFFPPIPSEAALVGLAALSVSGEQTNLPVLLLVAALGAFGGDLVAYAIGTRIDVSRIPILRSGRGRRSVLWAENALAHRGPSFILAARFIPIARVAVNVSAGALGYPRARFVALAAAGSVMWSLYSAALGIGAGSWLTGRPMLAVVVGVAGGIVIGVGVDRLLKLIAPDSAVVALEGGVDESPEEEPCGSSMSR</sequence>
<dbReference type="GO" id="GO:0005886">
    <property type="term" value="C:plasma membrane"/>
    <property type="evidence" value="ECO:0007669"/>
    <property type="project" value="UniProtKB-SubCell"/>
</dbReference>
<proteinExistence type="inferred from homology"/>
<evidence type="ECO:0000313" key="10">
    <source>
        <dbReference type="Proteomes" id="UP000198520"/>
    </source>
</evidence>
<dbReference type="PANTHER" id="PTHR42709:SF6">
    <property type="entry name" value="UNDECAPRENYL PHOSPHATE TRANSPORTER A"/>
    <property type="match status" value="1"/>
</dbReference>
<keyword evidence="5 7" id="KW-1133">Transmembrane helix</keyword>
<evidence type="ECO:0000256" key="2">
    <source>
        <dbReference type="ARBA" id="ARBA00010792"/>
    </source>
</evidence>
<dbReference type="PANTHER" id="PTHR42709">
    <property type="entry name" value="ALKALINE PHOSPHATASE LIKE PROTEIN"/>
    <property type="match status" value="1"/>
</dbReference>
<reference evidence="10" key="1">
    <citation type="submission" date="2016-10" db="EMBL/GenBank/DDBJ databases">
        <authorList>
            <person name="Varghese N."/>
            <person name="Submissions S."/>
        </authorList>
    </citation>
    <scope>NUCLEOTIDE SEQUENCE [LARGE SCALE GENOMIC DNA]</scope>
    <source>
        <strain evidence="10">DSM 19083</strain>
    </source>
</reference>
<keyword evidence="10" id="KW-1185">Reference proteome</keyword>
<feature type="transmembrane region" description="Helical" evidence="7">
    <location>
        <begin position="52"/>
        <end position="73"/>
    </location>
</feature>
<evidence type="ECO:0000256" key="7">
    <source>
        <dbReference type="SAM" id="Phobius"/>
    </source>
</evidence>
<dbReference type="RefSeq" id="WP_093376464.1">
    <property type="nucleotide sequence ID" value="NZ_BNAN01000002.1"/>
</dbReference>
<feature type="transmembrane region" description="Helical" evidence="7">
    <location>
        <begin position="167"/>
        <end position="184"/>
    </location>
</feature>
<feature type="transmembrane region" description="Helical" evidence="7">
    <location>
        <begin position="136"/>
        <end position="161"/>
    </location>
</feature>
<evidence type="ECO:0000256" key="1">
    <source>
        <dbReference type="ARBA" id="ARBA00004651"/>
    </source>
</evidence>
<dbReference type="OrthoDB" id="162303at2"/>
<evidence type="ECO:0000256" key="6">
    <source>
        <dbReference type="ARBA" id="ARBA00023136"/>
    </source>
</evidence>
<dbReference type="InterPro" id="IPR032816">
    <property type="entry name" value="VTT_dom"/>
</dbReference>
<feature type="domain" description="VTT" evidence="8">
    <location>
        <begin position="32"/>
        <end position="155"/>
    </location>
</feature>
<evidence type="ECO:0000256" key="4">
    <source>
        <dbReference type="ARBA" id="ARBA00022692"/>
    </source>
</evidence>
<comment type="similarity">
    <text evidence="2">Belongs to the DedA family.</text>
</comment>
<keyword evidence="6 7" id="KW-0472">Membrane</keyword>
<dbReference type="Proteomes" id="UP000198520">
    <property type="component" value="Unassembled WGS sequence"/>
</dbReference>
<dbReference type="Pfam" id="PF09335">
    <property type="entry name" value="VTT_dom"/>
    <property type="match status" value="1"/>
</dbReference>
<dbReference type="EMBL" id="FONZ01000002">
    <property type="protein sequence ID" value="SFF05802.1"/>
    <property type="molecule type" value="Genomic_DNA"/>
</dbReference>
<evidence type="ECO:0000256" key="5">
    <source>
        <dbReference type="ARBA" id="ARBA00022989"/>
    </source>
</evidence>
<keyword evidence="4 7" id="KW-0812">Transmembrane</keyword>
<organism evidence="9 10">
    <name type="scientific">Flavimobilis marinus</name>
    <dbReference type="NCBI Taxonomy" id="285351"/>
    <lineage>
        <taxon>Bacteria</taxon>
        <taxon>Bacillati</taxon>
        <taxon>Actinomycetota</taxon>
        <taxon>Actinomycetes</taxon>
        <taxon>Micrococcales</taxon>
        <taxon>Jonesiaceae</taxon>
        <taxon>Flavimobilis</taxon>
    </lineage>
</organism>
<name>A0A1I2FK18_9MICO</name>
<dbReference type="STRING" id="285351.SAMN04488035_1377"/>
<dbReference type="InterPro" id="IPR051311">
    <property type="entry name" value="DedA_domain"/>
</dbReference>
<evidence type="ECO:0000259" key="8">
    <source>
        <dbReference type="Pfam" id="PF09335"/>
    </source>
</evidence>
<evidence type="ECO:0000313" key="9">
    <source>
        <dbReference type="EMBL" id="SFF05802.1"/>
    </source>
</evidence>
<keyword evidence="3" id="KW-1003">Cell membrane</keyword>
<dbReference type="AlphaFoldDB" id="A0A1I2FK18"/>
<protein>
    <submittedName>
        <fullName evidence="9">Membrane protein DedA, SNARE-associated domain</fullName>
    </submittedName>
</protein>